<dbReference type="InterPro" id="IPR008921">
    <property type="entry name" value="DNA_pol3_clamp-load_cplx_C"/>
</dbReference>
<dbReference type="KEGG" id="pbs:Plabr_0778"/>
<feature type="domain" description="DNA polymerase III delta N-terminal" evidence="9">
    <location>
        <begin position="21"/>
        <end position="135"/>
    </location>
</feature>
<dbReference type="eggNOG" id="COG1466">
    <property type="taxonomic scope" value="Bacteria"/>
</dbReference>
<evidence type="ECO:0000259" key="9">
    <source>
        <dbReference type="Pfam" id="PF06144"/>
    </source>
</evidence>
<dbReference type="STRING" id="756272.Plabr_0778"/>
<dbReference type="SUPFAM" id="SSF52540">
    <property type="entry name" value="P-loop containing nucleoside triphosphate hydrolases"/>
    <property type="match status" value="1"/>
</dbReference>
<reference evidence="11" key="1">
    <citation type="submission" date="2011-02" db="EMBL/GenBank/DDBJ databases">
        <title>The complete genome of Planctomyces brasiliensis DSM 5305.</title>
        <authorList>
            <person name="Lucas S."/>
            <person name="Copeland A."/>
            <person name="Lapidus A."/>
            <person name="Bruce D."/>
            <person name="Goodwin L."/>
            <person name="Pitluck S."/>
            <person name="Kyrpides N."/>
            <person name="Mavromatis K."/>
            <person name="Pagani I."/>
            <person name="Ivanova N."/>
            <person name="Ovchinnikova G."/>
            <person name="Lu M."/>
            <person name="Detter J.C."/>
            <person name="Han C."/>
            <person name="Land M."/>
            <person name="Hauser L."/>
            <person name="Markowitz V."/>
            <person name="Cheng J.-F."/>
            <person name="Hugenholtz P."/>
            <person name="Woyke T."/>
            <person name="Wu D."/>
            <person name="Tindall B."/>
            <person name="Pomrenke H.G."/>
            <person name="Brambilla E."/>
            <person name="Klenk H.-P."/>
            <person name="Eisen J.A."/>
        </authorList>
    </citation>
    <scope>NUCLEOTIDE SEQUENCE [LARGE SCALE GENOMIC DNA]</scope>
    <source>
        <strain evidence="11">ATCC 49424 / DSM 5305 / JCM 21570 / NBRC 103401 / IFAM 1448</strain>
    </source>
</reference>
<dbReference type="Pfam" id="PF06144">
    <property type="entry name" value="DNA_pol3_delta"/>
    <property type="match status" value="1"/>
</dbReference>
<evidence type="ECO:0000256" key="8">
    <source>
        <dbReference type="ARBA" id="ARBA00049244"/>
    </source>
</evidence>
<dbReference type="GO" id="GO:0003677">
    <property type="term" value="F:DNA binding"/>
    <property type="evidence" value="ECO:0007669"/>
    <property type="project" value="InterPro"/>
</dbReference>
<evidence type="ECO:0000256" key="7">
    <source>
        <dbReference type="ARBA" id="ARBA00034754"/>
    </source>
</evidence>
<dbReference type="Proteomes" id="UP000006860">
    <property type="component" value="Chromosome"/>
</dbReference>
<dbReference type="EMBL" id="CP002546">
    <property type="protein sequence ID" value="ADY58402.1"/>
    <property type="molecule type" value="Genomic_DNA"/>
</dbReference>
<comment type="catalytic activity">
    <reaction evidence="8">
        <text>DNA(n) + a 2'-deoxyribonucleoside 5'-triphosphate = DNA(n+1) + diphosphate</text>
        <dbReference type="Rhea" id="RHEA:22508"/>
        <dbReference type="Rhea" id="RHEA-COMP:17339"/>
        <dbReference type="Rhea" id="RHEA-COMP:17340"/>
        <dbReference type="ChEBI" id="CHEBI:33019"/>
        <dbReference type="ChEBI" id="CHEBI:61560"/>
        <dbReference type="ChEBI" id="CHEBI:173112"/>
        <dbReference type="EC" id="2.7.7.7"/>
    </reaction>
</comment>
<evidence type="ECO:0000313" key="11">
    <source>
        <dbReference type="Proteomes" id="UP000006860"/>
    </source>
</evidence>
<sequence>MHATEFLSQTEQPEIPPVVVLSGGERFLKQRVQSRLLSALFPDEEKPAEMATQLEGKQAEWRAVLDELKTISMFGGQRCVCIGTADDFVSSHRAALENYVLQPSKKSLLLLDVKSWPKNTKLAKKVAKTGLAIECSELKGAQLAGWVVGHAKQQYDVKIPRGVAEGLIDLAGTSLGLLDQELDKLASYVGEKKAITIEDVQSVVGGWRLETTWAMINAVRDGFMDDALIEMNKLITSGEAPQKLLGGINFVYRKLTAAVRTAGPNKPLNVALKEAGVFPRDVPAAESYLRKLGRPKAERIPQMLMQADLGMKGDSSLPPRVLLERLLVQLAPGAR</sequence>
<dbReference type="HOGENOM" id="CLU_044694_1_0_0"/>
<dbReference type="PANTHER" id="PTHR34388">
    <property type="entry name" value="DNA POLYMERASE III SUBUNIT DELTA"/>
    <property type="match status" value="1"/>
</dbReference>
<keyword evidence="6" id="KW-0239">DNA-directed DNA polymerase</keyword>
<dbReference type="InterPro" id="IPR005790">
    <property type="entry name" value="DNA_polIII_delta"/>
</dbReference>
<evidence type="ECO:0000256" key="4">
    <source>
        <dbReference type="ARBA" id="ARBA00022695"/>
    </source>
</evidence>
<keyword evidence="4" id="KW-0548">Nucleotidyltransferase</keyword>
<dbReference type="Gene3D" id="1.10.8.60">
    <property type="match status" value="1"/>
</dbReference>
<dbReference type="Gene3D" id="1.20.272.10">
    <property type="match status" value="1"/>
</dbReference>
<name>F0SGW7_RUBBR</name>
<keyword evidence="3" id="KW-0808">Transferase</keyword>
<evidence type="ECO:0000256" key="1">
    <source>
        <dbReference type="ARBA" id="ARBA00012417"/>
    </source>
</evidence>
<proteinExistence type="inferred from homology"/>
<dbReference type="InterPro" id="IPR027417">
    <property type="entry name" value="P-loop_NTPase"/>
</dbReference>
<dbReference type="Gene3D" id="3.40.50.300">
    <property type="entry name" value="P-loop containing nucleotide triphosphate hydrolases"/>
    <property type="match status" value="1"/>
</dbReference>
<dbReference type="PANTHER" id="PTHR34388:SF1">
    <property type="entry name" value="DNA POLYMERASE III SUBUNIT DELTA"/>
    <property type="match status" value="1"/>
</dbReference>
<dbReference type="NCBIfam" id="TIGR01128">
    <property type="entry name" value="holA"/>
    <property type="match status" value="1"/>
</dbReference>
<accession>F0SGW7</accession>
<dbReference type="SUPFAM" id="SSF48019">
    <property type="entry name" value="post-AAA+ oligomerization domain-like"/>
    <property type="match status" value="1"/>
</dbReference>
<comment type="similarity">
    <text evidence="7">Belongs to the DNA polymerase HolA subunit family.</text>
</comment>
<keyword evidence="11" id="KW-1185">Reference proteome</keyword>
<gene>
    <name evidence="10" type="ordered locus">Plabr_0778</name>
</gene>
<evidence type="ECO:0000256" key="5">
    <source>
        <dbReference type="ARBA" id="ARBA00022705"/>
    </source>
</evidence>
<evidence type="ECO:0000256" key="2">
    <source>
        <dbReference type="ARBA" id="ARBA00017703"/>
    </source>
</evidence>
<dbReference type="OrthoDB" id="269621at2"/>
<organism evidence="10 11">
    <name type="scientific">Rubinisphaera brasiliensis (strain ATCC 49424 / DSM 5305 / JCM 21570 / IAM 15109 / NBRC 103401 / IFAM 1448)</name>
    <name type="common">Planctomyces brasiliensis</name>
    <dbReference type="NCBI Taxonomy" id="756272"/>
    <lineage>
        <taxon>Bacteria</taxon>
        <taxon>Pseudomonadati</taxon>
        <taxon>Planctomycetota</taxon>
        <taxon>Planctomycetia</taxon>
        <taxon>Planctomycetales</taxon>
        <taxon>Planctomycetaceae</taxon>
        <taxon>Rubinisphaera</taxon>
    </lineage>
</organism>
<dbReference type="GO" id="GO:0006261">
    <property type="term" value="P:DNA-templated DNA replication"/>
    <property type="evidence" value="ECO:0007669"/>
    <property type="project" value="TreeGrafter"/>
</dbReference>
<dbReference type="AlphaFoldDB" id="F0SGW7"/>
<dbReference type="InterPro" id="IPR010372">
    <property type="entry name" value="DNA_pol3_delta_N"/>
</dbReference>
<evidence type="ECO:0000256" key="6">
    <source>
        <dbReference type="ARBA" id="ARBA00022932"/>
    </source>
</evidence>
<dbReference type="RefSeq" id="WP_013627142.1">
    <property type="nucleotide sequence ID" value="NC_015174.1"/>
</dbReference>
<dbReference type="GO" id="GO:0009360">
    <property type="term" value="C:DNA polymerase III complex"/>
    <property type="evidence" value="ECO:0007669"/>
    <property type="project" value="InterPro"/>
</dbReference>
<protein>
    <recommendedName>
        <fullName evidence="2">DNA polymerase III subunit delta</fullName>
        <ecNumber evidence="1">2.7.7.7</ecNumber>
    </recommendedName>
</protein>
<keyword evidence="5" id="KW-0235">DNA replication</keyword>
<dbReference type="GO" id="GO:0003887">
    <property type="term" value="F:DNA-directed DNA polymerase activity"/>
    <property type="evidence" value="ECO:0007669"/>
    <property type="project" value="UniProtKB-KW"/>
</dbReference>
<evidence type="ECO:0000313" key="10">
    <source>
        <dbReference type="EMBL" id="ADY58402.1"/>
    </source>
</evidence>
<dbReference type="EC" id="2.7.7.7" evidence="1"/>
<evidence type="ECO:0000256" key="3">
    <source>
        <dbReference type="ARBA" id="ARBA00022679"/>
    </source>
</evidence>